<proteinExistence type="predicted"/>
<dbReference type="Pfam" id="PF04640">
    <property type="entry name" value="PLATZ"/>
    <property type="match status" value="1"/>
</dbReference>
<accession>A0A8B8PTN3</accession>
<dbReference type="GeneID" id="115746490"/>
<dbReference type="KEGG" id="rarg:115746490"/>
<evidence type="ECO:0000256" key="1">
    <source>
        <dbReference type="SAM" id="MobiDB-lite"/>
    </source>
</evidence>
<dbReference type="InterPro" id="IPR006734">
    <property type="entry name" value="PLATZ"/>
</dbReference>
<protein>
    <submittedName>
        <fullName evidence="3">Protein RGF1 INDUCIBLE TRANSCRIPTION FACTOR 1-like</fullName>
    </submittedName>
</protein>
<feature type="region of interest" description="Disordered" evidence="1">
    <location>
        <begin position="154"/>
        <end position="217"/>
    </location>
</feature>
<dbReference type="Proteomes" id="UP000827889">
    <property type="component" value="Chromosome 3"/>
</dbReference>
<gene>
    <name evidence="3" type="primary">LOC115746490</name>
</gene>
<dbReference type="AlphaFoldDB" id="A0A8B8PTN3"/>
<dbReference type="RefSeq" id="XP_030538131.1">
    <property type="nucleotide sequence ID" value="XM_030682271.2"/>
</dbReference>
<dbReference type="PANTHER" id="PTHR31065:SF52">
    <property type="entry name" value="B BOX-TYPE DOMAIN-CONTAINING PROTEIN"/>
    <property type="match status" value="1"/>
</dbReference>
<sequence length="244" mass="27480">MVGGGGGSNIPRWLQILLGEKFFNPCGVHDCAKKKEKNTFCLDCCVSICPHCLPPHRHHRLLQIRRYVYHDVIRLGDAQKLLNCSLVQPYTTNSAKVVFLNQRPMSRPFRGSGNFCITCDRSLQEGFLFCSLSCKVHRHMTKQIGLKKRLRNHSCKPLPSLNKPPSEGFPELEDGHVTPDSVLDPPVSPPDSPDPTSSAEFVKRRRNRPVPMTRVTGQLRCLPATDVAGFMNRRKGVPQRSPLY</sequence>
<dbReference type="OrthoDB" id="1908108at2759"/>
<evidence type="ECO:0000313" key="3">
    <source>
        <dbReference type="RefSeq" id="XP_030538131.1"/>
    </source>
</evidence>
<keyword evidence="2" id="KW-1185">Reference proteome</keyword>
<reference evidence="3" key="1">
    <citation type="submission" date="2025-08" db="UniProtKB">
        <authorList>
            <consortium name="RefSeq"/>
        </authorList>
    </citation>
    <scope>IDENTIFICATION</scope>
    <source>
        <tissue evidence="3">Leaf</tissue>
    </source>
</reference>
<dbReference type="PANTHER" id="PTHR31065">
    <property type="entry name" value="PLATZ TRANSCRIPTION FACTOR FAMILY PROTEIN"/>
    <property type="match status" value="1"/>
</dbReference>
<name>A0A8B8PTN3_9MYRT</name>
<evidence type="ECO:0000313" key="2">
    <source>
        <dbReference type="Proteomes" id="UP000827889"/>
    </source>
</evidence>
<organism evidence="2 3">
    <name type="scientific">Rhodamnia argentea</name>
    <dbReference type="NCBI Taxonomy" id="178133"/>
    <lineage>
        <taxon>Eukaryota</taxon>
        <taxon>Viridiplantae</taxon>
        <taxon>Streptophyta</taxon>
        <taxon>Embryophyta</taxon>
        <taxon>Tracheophyta</taxon>
        <taxon>Spermatophyta</taxon>
        <taxon>Magnoliopsida</taxon>
        <taxon>eudicotyledons</taxon>
        <taxon>Gunneridae</taxon>
        <taxon>Pentapetalae</taxon>
        <taxon>rosids</taxon>
        <taxon>malvids</taxon>
        <taxon>Myrtales</taxon>
        <taxon>Myrtaceae</taxon>
        <taxon>Myrtoideae</taxon>
        <taxon>Myrteae</taxon>
        <taxon>Australasian group</taxon>
        <taxon>Rhodamnia</taxon>
    </lineage>
</organism>